<organism evidence="1 2">
    <name type="scientific">Dorea formicigenerans ATCC 27755</name>
    <dbReference type="NCBI Taxonomy" id="411461"/>
    <lineage>
        <taxon>Bacteria</taxon>
        <taxon>Bacillati</taxon>
        <taxon>Bacillota</taxon>
        <taxon>Clostridia</taxon>
        <taxon>Lachnospirales</taxon>
        <taxon>Lachnospiraceae</taxon>
        <taxon>Dorea</taxon>
    </lineage>
</organism>
<reference evidence="1 2" key="1">
    <citation type="submission" date="2007-10" db="EMBL/GenBank/DDBJ databases">
        <title>Draft genome sequence of Dorea formicigenerans(ATCC 27755).</title>
        <authorList>
            <person name="Sudarsanam P."/>
            <person name="Ley R."/>
            <person name="Guruge J."/>
            <person name="Turnbaugh P.J."/>
            <person name="Mahowald M."/>
            <person name="Liep D."/>
            <person name="Gordon J."/>
        </authorList>
    </citation>
    <scope>NUCLEOTIDE SEQUENCE [LARGE SCALE GENOMIC DNA]</scope>
    <source>
        <strain evidence="1 2">ATCC 27755</strain>
    </source>
</reference>
<sequence length="51" mass="5870">MISCGARLSPFDIQELREIMSYDEMELDMIGDQRTAMFVIISDSDDTFNFA</sequence>
<accession>B0G9U3</accession>
<dbReference type="STRING" id="411461.DORFOR_03059"/>
<evidence type="ECO:0000313" key="1">
    <source>
        <dbReference type="EMBL" id="EDR46447.1"/>
    </source>
</evidence>
<dbReference type="AlphaFoldDB" id="B0G9U3"/>
<dbReference type="EMBL" id="AAXA02000015">
    <property type="protein sequence ID" value="EDR46447.1"/>
    <property type="molecule type" value="Genomic_DNA"/>
</dbReference>
<dbReference type="GeneID" id="92863804"/>
<reference evidence="1 2" key="2">
    <citation type="submission" date="2007-10" db="EMBL/GenBank/DDBJ databases">
        <authorList>
            <person name="Fulton L."/>
            <person name="Clifton S."/>
            <person name="Fulton B."/>
            <person name="Xu J."/>
            <person name="Minx P."/>
            <person name="Pepin K.H."/>
            <person name="Johnson M."/>
            <person name="Thiruvilangam P."/>
            <person name="Bhonagiri V."/>
            <person name="Nash W.E."/>
            <person name="Wang C."/>
            <person name="Mardis E.R."/>
            <person name="Wilson R.K."/>
        </authorList>
    </citation>
    <scope>NUCLEOTIDE SEQUENCE [LARGE SCALE GENOMIC DNA]</scope>
    <source>
        <strain evidence="1 2">ATCC 27755</strain>
    </source>
</reference>
<dbReference type="PaxDb" id="411461-DORFOR_03059"/>
<name>B0G9U3_9FIRM</name>
<protein>
    <submittedName>
        <fullName evidence="1">Uncharacterized protein</fullName>
    </submittedName>
</protein>
<evidence type="ECO:0000313" key="2">
    <source>
        <dbReference type="Proteomes" id="UP000005359"/>
    </source>
</evidence>
<comment type="caution">
    <text evidence="1">The sequence shown here is derived from an EMBL/GenBank/DDBJ whole genome shotgun (WGS) entry which is preliminary data.</text>
</comment>
<dbReference type="eggNOG" id="COG3505">
    <property type="taxonomic scope" value="Bacteria"/>
</dbReference>
<dbReference type="RefSeq" id="WP_005335560.1">
    <property type="nucleotide sequence ID" value="NZ_AAXA02000015.1"/>
</dbReference>
<proteinExistence type="predicted"/>
<dbReference type="Proteomes" id="UP000005359">
    <property type="component" value="Unassembled WGS sequence"/>
</dbReference>
<gene>
    <name evidence="1" type="ORF">DORFOR_03059</name>
</gene>